<dbReference type="PANTHER" id="PTHR34475">
    <property type="match status" value="1"/>
</dbReference>
<dbReference type="Gene3D" id="1.10.260.40">
    <property type="entry name" value="lambda repressor-like DNA-binding domains"/>
    <property type="match status" value="1"/>
</dbReference>
<accession>A0A7C3VID8</accession>
<dbReference type="InterPro" id="IPR010982">
    <property type="entry name" value="Lambda_DNA-bd_dom_sf"/>
</dbReference>
<protein>
    <submittedName>
        <fullName evidence="2">Helix-turn-helix domain-containing protein</fullName>
    </submittedName>
</protein>
<gene>
    <name evidence="2" type="ORF">ENR15_05395</name>
</gene>
<dbReference type="EMBL" id="DSPX01000049">
    <property type="protein sequence ID" value="HGG00097.1"/>
    <property type="molecule type" value="Genomic_DNA"/>
</dbReference>
<feature type="compositionally biased region" description="Polar residues" evidence="1">
    <location>
        <begin position="274"/>
        <end position="290"/>
    </location>
</feature>
<proteinExistence type="predicted"/>
<reference evidence="2" key="1">
    <citation type="journal article" date="2020" name="mSystems">
        <title>Genome- and Community-Level Interaction Insights into Carbon Utilization and Element Cycling Functions of Hydrothermarchaeota in Hydrothermal Sediment.</title>
        <authorList>
            <person name="Zhou Z."/>
            <person name="Liu Y."/>
            <person name="Xu W."/>
            <person name="Pan J."/>
            <person name="Luo Z.H."/>
            <person name="Li M."/>
        </authorList>
    </citation>
    <scope>NUCLEOTIDE SEQUENCE [LARGE SCALE GENOMIC DNA]</scope>
    <source>
        <strain evidence="2">SpSt-374</strain>
    </source>
</reference>
<dbReference type="Pfam" id="PF13413">
    <property type="entry name" value="HTH_25"/>
    <property type="match status" value="1"/>
</dbReference>
<organism evidence="2">
    <name type="scientific">Planktothricoides sp. SpSt-374</name>
    <dbReference type="NCBI Taxonomy" id="2282167"/>
    <lineage>
        <taxon>Bacteria</taxon>
        <taxon>Bacillati</taxon>
        <taxon>Cyanobacteriota</taxon>
        <taxon>Cyanophyceae</taxon>
        <taxon>Oscillatoriophycideae</taxon>
        <taxon>Oscillatoriales</taxon>
        <taxon>Oscillatoriaceae</taxon>
        <taxon>Planktothricoides</taxon>
    </lineage>
</organism>
<sequence length="306" mass="32212">MTLESTLISTVVMSESSLAELAREIESELSREPAYVAAVAAISRCVAAPSGSVQTIATAAENAQTLVKAVAKAAIKLALEKVAAIAPKSRHQDNLGVAAAENTDGGGKGKFLGFGQLPLSKPQSQNREEAAADRWRVAAIALGRQLREARMARGMSLSQLQMQTMIPLHHLKALEDGCADELPEDVFTRNFIRRIGNALGLDGAAMAAQLPAPTAPPRVVPAWQGRNSPSVSGFGNMPMYLGYTALMAGAIAGLGHLANSSAAPEPTFPDAPPQDNTQWQRESDSRNSITCPIEGCSIAPPEYSSQ</sequence>
<feature type="region of interest" description="Disordered" evidence="1">
    <location>
        <begin position="262"/>
        <end position="306"/>
    </location>
</feature>
<dbReference type="PANTHER" id="PTHR34475:SF1">
    <property type="entry name" value="CYTOSKELETON PROTEIN RODZ"/>
    <property type="match status" value="1"/>
</dbReference>
<name>A0A7C3VID8_9CYAN</name>
<dbReference type="InterPro" id="IPR050400">
    <property type="entry name" value="Bact_Cytoskel_RodZ"/>
</dbReference>
<dbReference type="AlphaFoldDB" id="A0A7C3VID8"/>
<dbReference type="GO" id="GO:0003677">
    <property type="term" value="F:DNA binding"/>
    <property type="evidence" value="ECO:0007669"/>
    <property type="project" value="InterPro"/>
</dbReference>
<comment type="caution">
    <text evidence="2">The sequence shown here is derived from an EMBL/GenBank/DDBJ whole genome shotgun (WGS) entry which is preliminary data.</text>
</comment>
<evidence type="ECO:0000256" key="1">
    <source>
        <dbReference type="SAM" id="MobiDB-lite"/>
    </source>
</evidence>
<evidence type="ECO:0000313" key="2">
    <source>
        <dbReference type="EMBL" id="HGG00097.1"/>
    </source>
</evidence>